<organism evidence="1 2">
    <name type="scientific">Francisella halioticida</name>
    <dbReference type="NCBI Taxonomy" id="549298"/>
    <lineage>
        <taxon>Bacteria</taxon>
        <taxon>Pseudomonadati</taxon>
        <taxon>Pseudomonadota</taxon>
        <taxon>Gammaproteobacteria</taxon>
        <taxon>Thiotrichales</taxon>
        <taxon>Francisellaceae</taxon>
        <taxon>Francisella</taxon>
    </lineage>
</organism>
<gene>
    <name evidence="1" type="ORF">CDV26_06540</name>
</gene>
<dbReference type="EMBL" id="CP022132">
    <property type="protein sequence ID" value="ASG68088.1"/>
    <property type="molecule type" value="Genomic_DNA"/>
</dbReference>
<evidence type="ECO:0000313" key="1">
    <source>
        <dbReference type="EMBL" id="ASG68088.1"/>
    </source>
</evidence>
<dbReference type="Proteomes" id="UP000249910">
    <property type="component" value="Chromosome"/>
</dbReference>
<accession>A0ABN5B0T4</accession>
<protein>
    <recommendedName>
        <fullName evidence="3">DUF3568 domain-containing protein</fullName>
    </recommendedName>
</protein>
<name>A0ABN5B0T4_9GAMM</name>
<sequence length="136" mass="15157">MRFLKVKFSVLILLIMTLATLLGCSTLGASNFNDGYYTTIVNESFDNVYKASLEALKNGQTFDLKGSPYDIKINEKKINKAVIAAESDSDPADFVEIAIQKKSEDKTELSIKYGKNGNTIRSSAFIPFIQENIKHH</sequence>
<reference evidence="1 2" key="1">
    <citation type="submission" date="2017-06" db="EMBL/GenBank/DDBJ databases">
        <title>Complete genome of Francisella halioticida.</title>
        <authorList>
            <person name="Sjodin A."/>
        </authorList>
    </citation>
    <scope>NUCLEOTIDE SEQUENCE [LARGE SCALE GENOMIC DNA]</scope>
    <source>
        <strain evidence="1 2">DSM 23729</strain>
    </source>
</reference>
<evidence type="ECO:0008006" key="3">
    <source>
        <dbReference type="Google" id="ProtNLM"/>
    </source>
</evidence>
<dbReference type="Pfam" id="PF12092">
    <property type="entry name" value="DUF3568"/>
    <property type="match status" value="1"/>
</dbReference>
<evidence type="ECO:0000313" key="2">
    <source>
        <dbReference type="Proteomes" id="UP000249910"/>
    </source>
</evidence>
<proteinExistence type="predicted"/>
<dbReference type="RefSeq" id="WP_088772594.1">
    <property type="nucleotide sequence ID" value="NZ_CP022132.1"/>
</dbReference>
<keyword evidence="2" id="KW-1185">Reference proteome</keyword>
<dbReference type="InterPro" id="IPR021952">
    <property type="entry name" value="Flpp3-like"/>
</dbReference>
<dbReference type="PROSITE" id="PS51257">
    <property type="entry name" value="PROKAR_LIPOPROTEIN"/>
    <property type="match status" value="1"/>
</dbReference>